<keyword evidence="2" id="KW-1185">Reference proteome</keyword>
<protein>
    <submittedName>
        <fullName evidence="1">AAA family ATPase</fullName>
    </submittedName>
</protein>
<dbReference type="RefSeq" id="WP_084492636.1">
    <property type="nucleotide sequence ID" value="NZ_JAAXOT010000016.1"/>
</dbReference>
<gene>
    <name evidence="1" type="ORF">HGA15_25915</name>
</gene>
<proteinExistence type="predicted"/>
<reference evidence="1 2" key="1">
    <citation type="submission" date="2020-04" db="EMBL/GenBank/DDBJ databases">
        <title>MicrobeNet Type strains.</title>
        <authorList>
            <person name="Nicholson A.C."/>
        </authorList>
    </citation>
    <scope>NUCLEOTIDE SEQUENCE [LARGE SCALE GENOMIC DNA]</scope>
    <source>
        <strain evidence="1 2">JCM 3332</strain>
    </source>
</reference>
<comment type="caution">
    <text evidence="1">The sequence shown here is derived from an EMBL/GenBank/DDBJ whole genome shotgun (WGS) entry which is preliminary data.</text>
</comment>
<evidence type="ECO:0000313" key="1">
    <source>
        <dbReference type="EMBL" id="NKY59524.1"/>
    </source>
</evidence>
<dbReference type="Pfam" id="PF07931">
    <property type="entry name" value="CPT"/>
    <property type="match status" value="1"/>
</dbReference>
<sequence length="248" mass="27003">MERESGCAGETAPGRIVLLNGVSGSGKSSLAHRLLADLDRPFFHMSVDMFGAMRSESRTHELDPSALAAALHRTRAGFHRAVAGMARAGNDIIMDHVLSEPWRLSDCLAVMTGIDVVFVGVHCPPGELRRRERRRPDRPPGTAARQLVSVHTHGIYDLEVDTGTASLEECSAGIKAFLDRPPADRAFDRRSRSLTCPPGRAGSGDIRIDGFRCRLRCKDRCAHRESAASAVARSSSRPKARAKPTWSV</sequence>
<dbReference type="AlphaFoldDB" id="A0A846YPR3"/>
<dbReference type="Gene3D" id="3.40.50.300">
    <property type="entry name" value="P-loop containing nucleotide triphosphate hydrolases"/>
    <property type="match status" value="1"/>
</dbReference>
<evidence type="ECO:0000313" key="2">
    <source>
        <dbReference type="Proteomes" id="UP000570678"/>
    </source>
</evidence>
<dbReference type="Proteomes" id="UP000570678">
    <property type="component" value="Unassembled WGS sequence"/>
</dbReference>
<dbReference type="InterPro" id="IPR027417">
    <property type="entry name" value="P-loop_NTPase"/>
</dbReference>
<dbReference type="SUPFAM" id="SSF52540">
    <property type="entry name" value="P-loop containing nucleoside triphosphate hydrolases"/>
    <property type="match status" value="1"/>
</dbReference>
<dbReference type="EMBL" id="JAAXOT010000016">
    <property type="protein sequence ID" value="NKY59524.1"/>
    <property type="molecule type" value="Genomic_DNA"/>
</dbReference>
<organism evidence="1 2">
    <name type="scientific">Nocardia flavorosea</name>
    <dbReference type="NCBI Taxonomy" id="53429"/>
    <lineage>
        <taxon>Bacteria</taxon>
        <taxon>Bacillati</taxon>
        <taxon>Actinomycetota</taxon>
        <taxon>Actinomycetes</taxon>
        <taxon>Mycobacteriales</taxon>
        <taxon>Nocardiaceae</taxon>
        <taxon>Nocardia</taxon>
    </lineage>
</organism>
<accession>A0A846YPR3</accession>
<name>A0A846YPR3_9NOCA</name>